<gene>
    <name evidence="1" type="ORF">DVG78_01755</name>
</gene>
<name>A0A369IMD8_9BACT</name>
<dbReference type="Proteomes" id="UP000253141">
    <property type="component" value="Unassembled WGS sequence"/>
</dbReference>
<comment type="caution">
    <text evidence="1">The sequence shown here is derived from an EMBL/GenBank/DDBJ whole genome shotgun (WGS) entry which is preliminary data.</text>
</comment>
<keyword evidence="2" id="KW-1185">Reference proteome</keyword>
<proteinExistence type="predicted"/>
<evidence type="ECO:0000313" key="2">
    <source>
        <dbReference type="Proteomes" id="UP000253141"/>
    </source>
</evidence>
<dbReference type="AlphaFoldDB" id="A0A369IMD8"/>
<evidence type="ECO:0000313" key="1">
    <source>
        <dbReference type="EMBL" id="RDB07806.1"/>
    </source>
</evidence>
<protein>
    <submittedName>
        <fullName evidence="1">Uncharacterized protein</fullName>
    </submittedName>
</protein>
<sequence length="340" mass="38968">MQRLLGQQPVENAVIELNNLLATQSILTIKLTDLAAIEQRYGLALSKFMLNLEEFYAVYFNYQLTNQLLLGDGLAELNHLRTLLQLPCQSVEMIHNRIGENAYRQRVEKAIVYGQITAVDKAALLDLQVAISISSELAETIFGDVCRAHLNRLIKQLSANARITPDEEQQLYRTVKNLGVQLSAEAEQEVERFKRYWAIENKPLIAIEVATALQKSEVCYLHAKGIQWYEERATSRRNNYYDHYEFDRSFDLLDLQSNSSPTQRETFPIIKRINVGELYLTNKRLIFEGTEKVTSVKLNTINTAKVYKQGISINKLTGKDMLLLMNRDADVLALLIQRLQ</sequence>
<dbReference type="EMBL" id="QPIW01000001">
    <property type="protein sequence ID" value="RDB07806.1"/>
    <property type="molecule type" value="Genomic_DNA"/>
</dbReference>
<accession>A0A369IMD8</accession>
<organism evidence="1 2">
    <name type="scientific">Runella aurantiaca</name>
    <dbReference type="NCBI Taxonomy" id="2282308"/>
    <lineage>
        <taxon>Bacteria</taxon>
        <taxon>Pseudomonadati</taxon>
        <taxon>Bacteroidota</taxon>
        <taxon>Cytophagia</taxon>
        <taxon>Cytophagales</taxon>
        <taxon>Spirosomataceae</taxon>
        <taxon>Runella</taxon>
    </lineage>
</organism>
<reference evidence="1 2" key="1">
    <citation type="submission" date="2018-07" db="EMBL/GenBank/DDBJ databases">
        <title>Genome analysis of Runella aurantiaca.</title>
        <authorList>
            <person name="Yang X."/>
        </authorList>
    </citation>
    <scope>NUCLEOTIDE SEQUENCE [LARGE SCALE GENOMIC DNA]</scope>
    <source>
        <strain evidence="1 2">YX9</strain>
    </source>
</reference>